<dbReference type="AlphaFoldDB" id="A0AAD2Q725"/>
<comment type="caution">
    <text evidence="1">The sequence shown here is derived from an EMBL/GenBank/DDBJ whole genome shotgun (WGS) entry which is preliminary data.</text>
</comment>
<proteinExistence type="predicted"/>
<feature type="non-terminal residue" evidence="1">
    <location>
        <position position="1"/>
    </location>
</feature>
<reference evidence="1" key="1">
    <citation type="submission" date="2023-11" db="EMBL/GenBank/DDBJ databases">
        <authorList>
            <person name="De Vega J J."/>
            <person name="De Vega J J."/>
        </authorList>
    </citation>
    <scope>NUCLEOTIDE SEQUENCE</scope>
</reference>
<evidence type="ECO:0000313" key="2">
    <source>
        <dbReference type="Proteomes" id="UP001295794"/>
    </source>
</evidence>
<feature type="non-terminal residue" evidence="1">
    <location>
        <position position="123"/>
    </location>
</feature>
<dbReference type="Proteomes" id="UP001295794">
    <property type="component" value="Unassembled WGS sequence"/>
</dbReference>
<gene>
    <name evidence="1" type="ORF">MYCIT1_LOCUS35017</name>
</gene>
<keyword evidence="2" id="KW-1185">Reference proteome</keyword>
<organism evidence="1 2">
    <name type="scientific">Mycena citricolor</name>
    <dbReference type="NCBI Taxonomy" id="2018698"/>
    <lineage>
        <taxon>Eukaryota</taxon>
        <taxon>Fungi</taxon>
        <taxon>Dikarya</taxon>
        <taxon>Basidiomycota</taxon>
        <taxon>Agaricomycotina</taxon>
        <taxon>Agaricomycetes</taxon>
        <taxon>Agaricomycetidae</taxon>
        <taxon>Agaricales</taxon>
        <taxon>Marasmiineae</taxon>
        <taxon>Mycenaceae</taxon>
        <taxon>Mycena</taxon>
    </lineage>
</organism>
<name>A0AAD2Q725_9AGAR</name>
<dbReference type="EMBL" id="CAVNYO010000463">
    <property type="protein sequence ID" value="CAK5282895.1"/>
    <property type="molecule type" value="Genomic_DNA"/>
</dbReference>
<sequence>GLVGSLPKQRAIHEMRADLDPISSRHGWRLRVCIPGRVLQWPASGLRVSSTASRRRYNSMKDTPIDALKARYPPKTDRSRSQGWMCGLSGCLFYSIGKKGKTTFVVKEWQSTARPASILQCAF</sequence>
<accession>A0AAD2Q725</accession>
<protein>
    <submittedName>
        <fullName evidence="1">Uncharacterized protein</fullName>
    </submittedName>
</protein>
<evidence type="ECO:0000313" key="1">
    <source>
        <dbReference type="EMBL" id="CAK5282895.1"/>
    </source>
</evidence>